<dbReference type="InParanoid" id="A8NZ19"/>
<feature type="region of interest" description="Disordered" evidence="1">
    <location>
        <begin position="1060"/>
        <end position="1121"/>
    </location>
</feature>
<keyword evidence="4" id="KW-1185">Reference proteome</keyword>
<sequence>MIPLIPALVLAFVSFLASAFVVLRIIIPILPPSPLSRRVSPAEFGLPTFRSLSPADKGHLWLAGFDLFAVFIFVWHVTAEATSGPSGAAIAQDPLATVRLWFIMTARQGCLLIIAALTLLHVRMGRSFSFGKKHWMLWAPVVLLAVTSTALAGVLSGAGVNGLFPGLTAYTGTFAVLTTISFACLFITLFTIKKNLAALNEDQDTWPPVTEGKSRPSFATEDIDAMRDGASWITSTAGSRRNSMSAWSFSTHHTAVASTHGGRPSSRNQGSVPAKSSFWFSSVNNDDFIPPVPPLPSQFGPPSPSAASLHDSDPFRRELPPLPDYPRGRLGSQNSWLTSTDGTRTTLPAWDFTPTHSVYEASIHASSQQDLQTAVSRPHTPALATAKVLGGYGYAPDTSTEKGLASLAAPAGTEIHLTLRPVIGWFISVWVPFALALPYFIILSQQATVSQPVYMFYVLSVTLSAPLLALNLVFGSGLPIPVGLFDIRESSAPSKRVSTAPSELPQYKWSHEYKRSMSTTPTVVEGRRSGDVWISKGDAVEGKSKFGRAMTMLTPTPKLSVLPPEEDDDSDYPSKRTPPVPFHEGDSSMPVCIHNRSQSETSAQFGRLRTGSSKNASTFGSNEESEFASRIMVAQRHFSTLAQTVVLPAGTTENPTDGDAADPAIGNATGVVVKKHNGASHLRTRSTSSISGPQTPTGSSFNDISPPPPFPLPPTPPNVRAARLAQLSHKKSFSSSYSFKGVSDDLNEIDALTAGVLPLLVPGLKVGSEMKIKDDVSPPGTWSKHKGRKMMKELKEFGHDFSSPEVHSTPARRKPRTRKETHKKNHFSLPSLSLGKEGLHSLANWSNEIRGALESRVGQYVAVPSNVELGYRNTVFGGDSIPNAIPHLKAVQEDRETSFSNSNGGASLARSQSTRSLGLRADVPHGIETARNSMITIPESNYPPSAASTVTLFDEFEAGLVGNPDSHSTPHNSVANKPKLSKGPVPPVPSSKVSISSASTKVASKTSKRSSIVYIKSDENAAPSSSSSNTYPISSNNVNEQVTSTISSITSWSSRTVRPLVPKAGSFNKRKNNENAKPSGSPRDSGLRQLSLLQERDTNSLGSNSPDSTTSSLKQSSGKKQKRISAASFINDENSWIPDSLKGDGSSLVGPKKNLKPLKLARSETSKQRALLRKTEVLPDVVVRPPSTSEHTPFAYSFRQD</sequence>
<feature type="region of interest" description="Disordered" evidence="1">
    <location>
        <begin position="897"/>
        <end position="916"/>
    </location>
</feature>
<accession>A8NZ19</accession>
<organism evidence="3 4">
    <name type="scientific">Coprinopsis cinerea (strain Okayama-7 / 130 / ATCC MYA-4618 / FGSC 9003)</name>
    <name type="common">Inky cap fungus</name>
    <name type="synonym">Hormographiella aspergillata</name>
    <dbReference type="NCBI Taxonomy" id="240176"/>
    <lineage>
        <taxon>Eukaryota</taxon>
        <taxon>Fungi</taxon>
        <taxon>Dikarya</taxon>
        <taxon>Basidiomycota</taxon>
        <taxon>Agaricomycotina</taxon>
        <taxon>Agaricomycetes</taxon>
        <taxon>Agaricomycetidae</taxon>
        <taxon>Agaricales</taxon>
        <taxon>Agaricineae</taxon>
        <taxon>Psathyrellaceae</taxon>
        <taxon>Coprinopsis</taxon>
    </lineage>
</organism>
<dbReference type="GeneID" id="6014125"/>
<feature type="transmembrane region" description="Helical" evidence="2">
    <location>
        <begin position="167"/>
        <end position="190"/>
    </location>
</feature>
<feature type="compositionally biased region" description="Basic and acidic residues" evidence="1">
    <location>
        <begin position="310"/>
        <end position="319"/>
    </location>
</feature>
<name>A8NZ19_COPC7</name>
<keyword evidence="2" id="KW-0472">Membrane</keyword>
<feature type="compositionally biased region" description="Polar residues" evidence="1">
    <location>
        <begin position="965"/>
        <end position="975"/>
    </location>
</feature>
<feature type="transmembrane region" description="Helical" evidence="2">
    <location>
        <begin position="60"/>
        <end position="78"/>
    </location>
</feature>
<dbReference type="AlphaFoldDB" id="A8NZ19"/>
<comment type="caution">
    <text evidence="3">The sequence shown here is derived from an EMBL/GenBank/DDBJ whole genome shotgun (WGS) entry which is preliminary data.</text>
</comment>
<dbReference type="EMBL" id="AACS02000005">
    <property type="protein sequence ID" value="EAU84206.1"/>
    <property type="molecule type" value="Genomic_DNA"/>
</dbReference>
<reference evidence="3 4" key="1">
    <citation type="journal article" date="2010" name="Proc. Natl. Acad. Sci. U.S.A.">
        <title>Insights into evolution of multicellular fungi from the assembled chromosomes of the mushroom Coprinopsis cinerea (Coprinus cinereus).</title>
        <authorList>
            <person name="Stajich J.E."/>
            <person name="Wilke S.K."/>
            <person name="Ahren D."/>
            <person name="Au C.H."/>
            <person name="Birren B.W."/>
            <person name="Borodovsky M."/>
            <person name="Burns C."/>
            <person name="Canback B."/>
            <person name="Casselton L.A."/>
            <person name="Cheng C.K."/>
            <person name="Deng J."/>
            <person name="Dietrich F.S."/>
            <person name="Fargo D.C."/>
            <person name="Farman M.L."/>
            <person name="Gathman A.C."/>
            <person name="Goldberg J."/>
            <person name="Guigo R."/>
            <person name="Hoegger P.J."/>
            <person name="Hooker J.B."/>
            <person name="Huggins A."/>
            <person name="James T.Y."/>
            <person name="Kamada T."/>
            <person name="Kilaru S."/>
            <person name="Kodira C."/>
            <person name="Kues U."/>
            <person name="Kupfer D."/>
            <person name="Kwan H.S."/>
            <person name="Lomsadze A."/>
            <person name="Li W."/>
            <person name="Lilly W.W."/>
            <person name="Ma L.J."/>
            <person name="Mackey A.J."/>
            <person name="Manning G."/>
            <person name="Martin F."/>
            <person name="Muraguchi H."/>
            <person name="Natvig D.O."/>
            <person name="Palmerini H."/>
            <person name="Ramesh M.A."/>
            <person name="Rehmeyer C.J."/>
            <person name="Roe B.A."/>
            <person name="Shenoy N."/>
            <person name="Stanke M."/>
            <person name="Ter-Hovhannisyan V."/>
            <person name="Tunlid A."/>
            <person name="Velagapudi R."/>
            <person name="Vision T.J."/>
            <person name="Zeng Q."/>
            <person name="Zolan M.E."/>
            <person name="Pukkila P.J."/>
        </authorList>
    </citation>
    <scope>NUCLEOTIDE SEQUENCE [LARGE SCALE GENOMIC DNA]</scope>
    <source>
        <strain evidence="4">Okayama-7 / 130 / ATCC MYA-4618 / FGSC 9003</strain>
    </source>
</reference>
<feature type="region of interest" description="Disordered" evidence="1">
    <location>
        <begin position="556"/>
        <end position="587"/>
    </location>
</feature>
<feature type="region of interest" description="Disordered" evidence="1">
    <location>
        <begin position="291"/>
        <end position="338"/>
    </location>
</feature>
<feature type="transmembrane region" description="Helical" evidence="2">
    <location>
        <begin position="6"/>
        <end position="27"/>
    </location>
</feature>
<dbReference type="OrthoDB" id="2529242at2759"/>
<keyword evidence="2" id="KW-0812">Transmembrane</keyword>
<feature type="region of interest" description="Disordered" evidence="1">
    <location>
        <begin position="600"/>
        <end position="622"/>
    </location>
</feature>
<dbReference type="Proteomes" id="UP000001861">
    <property type="component" value="Unassembled WGS sequence"/>
</dbReference>
<feature type="transmembrane region" description="Helical" evidence="2">
    <location>
        <begin position="422"/>
        <end position="442"/>
    </location>
</feature>
<feature type="transmembrane region" description="Helical" evidence="2">
    <location>
        <begin position="454"/>
        <end position="474"/>
    </location>
</feature>
<feature type="compositionally biased region" description="Polar residues" evidence="1">
    <location>
        <begin position="685"/>
        <end position="703"/>
    </location>
</feature>
<protein>
    <submittedName>
        <fullName evidence="3">Uncharacterized protein</fullName>
    </submittedName>
</protein>
<feature type="region of interest" description="Disordered" evidence="1">
    <location>
        <begin position="676"/>
        <end position="719"/>
    </location>
</feature>
<feature type="transmembrane region" description="Helical" evidence="2">
    <location>
        <begin position="98"/>
        <end position="122"/>
    </location>
</feature>
<dbReference type="eggNOG" id="ENOG502SSRU">
    <property type="taxonomic scope" value="Eukaryota"/>
</dbReference>
<dbReference type="OMA" id="IAQRHYS"/>
<evidence type="ECO:0000256" key="1">
    <source>
        <dbReference type="SAM" id="MobiDB-lite"/>
    </source>
</evidence>
<evidence type="ECO:0000256" key="2">
    <source>
        <dbReference type="SAM" id="Phobius"/>
    </source>
</evidence>
<feature type="region of interest" description="Disordered" evidence="1">
    <location>
        <begin position="961"/>
        <end position="1008"/>
    </location>
</feature>
<keyword evidence="2" id="KW-1133">Transmembrane helix</keyword>
<evidence type="ECO:0000313" key="3">
    <source>
        <dbReference type="EMBL" id="EAU84206.1"/>
    </source>
</evidence>
<feature type="transmembrane region" description="Helical" evidence="2">
    <location>
        <begin position="134"/>
        <end position="155"/>
    </location>
</feature>
<gene>
    <name evidence="3" type="ORF">CC1G_08136</name>
</gene>
<dbReference type="KEGG" id="cci:CC1G_08136"/>
<feature type="compositionally biased region" description="Polar residues" evidence="1">
    <location>
        <begin position="898"/>
        <end position="916"/>
    </location>
</feature>
<feature type="compositionally biased region" description="Pro residues" evidence="1">
    <location>
        <begin position="705"/>
        <end position="717"/>
    </location>
</feature>
<proteinExistence type="predicted"/>
<feature type="region of interest" description="Disordered" evidence="1">
    <location>
        <begin position="800"/>
        <end position="832"/>
    </location>
</feature>
<feature type="compositionally biased region" description="Pro residues" evidence="1">
    <location>
        <begin position="291"/>
        <end position="304"/>
    </location>
</feature>
<dbReference type="RefSeq" id="XP_001837582.1">
    <property type="nucleotide sequence ID" value="XM_001837530.1"/>
</dbReference>
<feature type="compositionally biased region" description="Low complexity" evidence="1">
    <location>
        <begin position="990"/>
        <end position="1008"/>
    </location>
</feature>
<dbReference type="VEuPathDB" id="FungiDB:CC1G_08136"/>
<feature type="compositionally biased region" description="Basic residues" evidence="1">
    <location>
        <begin position="810"/>
        <end position="826"/>
    </location>
</feature>
<evidence type="ECO:0000313" key="4">
    <source>
        <dbReference type="Proteomes" id="UP000001861"/>
    </source>
</evidence>